<protein>
    <submittedName>
        <fullName evidence="1">Uncharacterized protein</fullName>
    </submittedName>
</protein>
<keyword evidence="2" id="KW-1185">Reference proteome</keyword>
<proteinExistence type="predicted"/>
<dbReference type="EMBL" id="GL732547">
    <property type="protein sequence ID" value="EFX80572.1"/>
    <property type="molecule type" value="Genomic_DNA"/>
</dbReference>
<dbReference type="HOGENOM" id="CLU_1751525_0_0_1"/>
<dbReference type="Proteomes" id="UP000000305">
    <property type="component" value="Unassembled WGS sequence"/>
</dbReference>
<sequence length="149" mass="16302">MKWTTRLNTVFSHSTGATNGSSSTLKSDLQFNSTADAEWSWVRELICPFNADSPMICFPVASNSKLERYFVAGSDKRYPIGRLIYYQCGPSSSPVNPVEQIASQPGTFLGYSMKIGGMLYAVGGRENSPDALGHSGYVNAYDPVTSTWH</sequence>
<organism evidence="1 2">
    <name type="scientific">Daphnia pulex</name>
    <name type="common">Water flea</name>
    <dbReference type="NCBI Taxonomy" id="6669"/>
    <lineage>
        <taxon>Eukaryota</taxon>
        <taxon>Metazoa</taxon>
        <taxon>Ecdysozoa</taxon>
        <taxon>Arthropoda</taxon>
        <taxon>Crustacea</taxon>
        <taxon>Branchiopoda</taxon>
        <taxon>Diplostraca</taxon>
        <taxon>Cladocera</taxon>
        <taxon>Anomopoda</taxon>
        <taxon>Daphniidae</taxon>
        <taxon>Daphnia</taxon>
    </lineage>
</organism>
<dbReference type="KEGG" id="dpx:DAPPUDRAFT_243498"/>
<accession>E9GIZ0</accession>
<name>E9GIZ0_DAPPU</name>
<dbReference type="OrthoDB" id="45365at2759"/>
<reference evidence="1 2" key="1">
    <citation type="journal article" date="2011" name="Science">
        <title>The ecoresponsive genome of Daphnia pulex.</title>
        <authorList>
            <person name="Colbourne J.K."/>
            <person name="Pfrender M.E."/>
            <person name="Gilbert D."/>
            <person name="Thomas W.K."/>
            <person name="Tucker A."/>
            <person name="Oakley T.H."/>
            <person name="Tokishita S."/>
            <person name="Aerts A."/>
            <person name="Arnold G.J."/>
            <person name="Basu M.K."/>
            <person name="Bauer D.J."/>
            <person name="Caceres C.E."/>
            <person name="Carmel L."/>
            <person name="Casola C."/>
            <person name="Choi J.H."/>
            <person name="Detter J.C."/>
            <person name="Dong Q."/>
            <person name="Dusheyko S."/>
            <person name="Eads B.D."/>
            <person name="Frohlich T."/>
            <person name="Geiler-Samerotte K.A."/>
            <person name="Gerlach D."/>
            <person name="Hatcher P."/>
            <person name="Jogdeo S."/>
            <person name="Krijgsveld J."/>
            <person name="Kriventseva E.V."/>
            <person name="Kultz D."/>
            <person name="Laforsch C."/>
            <person name="Lindquist E."/>
            <person name="Lopez J."/>
            <person name="Manak J.R."/>
            <person name="Muller J."/>
            <person name="Pangilinan J."/>
            <person name="Patwardhan R.P."/>
            <person name="Pitluck S."/>
            <person name="Pritham E.J."/>
            <person name="Rechtsteiner A."/>
            <person name="Rho M."/>
            <person name="Rogozin I.B."/>
            <person name="Sakarya O."/>
            <person name="Salamov A."/>
            <person name="Schaack S."/>
            <person name="Shapiro H."/>
            <person name="Shiga Y."/>
            <person name="Skalitzky C."/>
            <person name="Smith Z."/>
            <person name="Souvorov A."/>
            <person name="Sung W."/>
            <person name="Tang Z."/>
            <person name="Tsuchiya D."/>
            <person name="Tu H."/>
            <person name="Vos H."/>
            <person name="Wang M."/>
            <person name="Wolf Y.I."/>
            <person name="Yamagata H."/>
            <person name="Yamada T."/>
            <person name="Ye Y."/>
            <person name="Shaw J.R."/>
            <person name="Andrews J."/>
            <person name="Crease T.J."/>
            <person name="Tang H."/>
            <person name="Lucas S.M."/>
            <person name="Robertson H.M."/>
            <person name="Bork P."/>
            <person name="Koonin E.V."/>
            <person name="Zdobnov E.M."/>
            <person name="Grigoriev I.V."/>
            <person name="Lynch M."/>
            <person name="Boore J.L."/>
        </authorList>
    </citation>
    <scope>NUCLEOTIDE SEQUENCE [LARGE SCALE GENOMIC DNA]</scope>
</reference>
<evidence type="ECO:0000313" key="2">
    <source>
        <dbReference type="Proteomes" id="UP000000305"/>
    </source>
</evidence>
<evidence type="ECO:0000313" key="1">
    <source>
        <dbReference type="EMBL" id="EFX80572.1"/>
    </source>
</evidence>
<dbReference type="InParanoid" id="E9GIZ0"/>
<dbReference type="AlphaFoldDB" id="E9GIZ0"/>
<gene>
    <name evidence="1" type="ORF">DAPPUDRAFT_243498</name>
</gene>